<dbReference type="AlphaFoldDB" id="A0A9Q8WHF1"/>
<evidence type="ECO:0000256" key="4">
    <source>
        <dbReference type="ARBA" id="ARBA00022833"/>
    </source>
</evidence>
<feature type="compositionally biased region" description="Polar residues" evidence="8">
    <location>
        <begin position="100"/>
        <end position="111"/>
    </location>
</feature>
<dbReference type="Gene3D" id="3.40.50.720">
    <property type="entry name" value="NAD(P)-binding Rossmann-like Domain"/>
    <property type="match status" value="1"/>
</dbReference>
<evidence type="ECO:0000259" key="10">
    <source>
        <dbReference type="Pfam" id="PF00107"/>
    </source>
</evidence>
<evidence type="ECO:0000256" key="2">
    <source>
        <dbReference type="ARBA" id="ARBA00008072"/>
    </source>
</evidence>
<dbReference type="EMBL" id="CP019476">
    <property type="protein sequence ID" value="UQC83514.1"/>
    <property type="molecule type" value="Genomic_DNA"/>
</dbReference>
<dbReference type="SUPFAM" id="SSF50129">
    <property type="entry name" value="GroES-like"/>
    <property type="match status" value="1"/>
</dbReference>
<evidence type="ECO:0000256" key="7">
    <source>
        <dbReference type="RuleBase" id="RU361277"/>
    </source>
</evidence>
<keyword evidence="6" id="KW-0520">NAD</keyword>
<evidence type="ECO:0000313" key="12">
    <source>
        <dbReference type="EMBL" id="UQC83514.1"/>
    </source>
</evidence>
<keyword evidence="13" id="KW-1185">Reference proteome</keyword>
<keyword evidence="9" id="KW-0812">Transmembrane</keyword>
<feature type="domain" description="Alcohol dehydrogenase-like N-terminal" evidence="11">
    <location>
        <begin position="581"/>
        <end position="692"/>
    </location>
</feature>
<name>A0A9Q8WHF1_9PEZI</name>
<dbReference type="PANTHER" id="PTHR42813">
    <property type="entry name" value="ZINC-TYPE ALCOHOL DEHYDROGENASE-LIKE"/>
    <property type="match status" value="1"/>
</dbReference>
<evidence type="ECO:0000256" key="6">
    <source>
        <dbReference type="ARBA" id="ARBA00023027"/>
    </source>
</evidence>
<dbReference type="Proteomes" id="UP000830671">
    <property type="component" value="Chromosome 4"/>
</dbReference>
<gene>
    <name evidence="12" type="ORF">CLUP02_09008</name>
</gene>
<dbReference type="Pfam" id="PF04241">
    <property type="entry name" value="DUF423"/>
    <property type="match status" value="1"/>
</dbReference>
<feature type="region of interest" description="Disordered" evidence="8">
    <location>
        <begin position="100"/>
        <end position="170"/>
    </location>
</feature>
<keyword evidence="4 7" id="KW-0862">Zinc</keyword>
<evidence type="ECO:0000256" key="8">
    <source>
        <dbReference type="SAM" id="MobiDB-lite"/>
    </source>
</evidence>
<comment type="similarity">
    <text evidence="2 7">Belongs to the zinc-containing alcohol dehydrogenase family.</text>
</comment>
<proteinExistence type="inferred from homology"/>
<evidence type="ECO:0000256" key="9">
    <source>
        <dbReference type="SAM" id="Phobius"/>
    </source>
</evidence>
<feature type="transmembrane region" description="Helical" evidence="9">
    <location>
        <begin position="479"/>
        <end position="499"/>
    </location>
</feature>
<reference evidence="12" key="1">
    <citation type="journal article" date="2021" name="Mol. Plant Microbe Interact.">
        <title>Complete Genome Sequence of the Plant-Pathogenic Fungus Colletotrichum lupini.</title>
        <authorList>
            <person name="Baroncelli R."/>
            <person name="Pensec F."/>
            <person name="Da Lio D."/>
            <person name="Boufleur T."/>
            <person name="Vicente I."/>
            <person name="Sarrocco S."/>
            <person name="Picot A."/>
            <person name="Baraldi E."/>
            <person name="Sukno S."/>
            <person name="Thon M."/>
            <person name="Le Floch G."/>
        </authorList>
    </citation>
    <scope>NUCLEOTIDE SEQUENCE</scope>
    <source>
        <strain evidence="12">IMI 504893</strain>
    </source>
</reference>
<dbReference type="InterPro" id="IPR011032">
    <property type="entry name" value="GroES-like_sf"/>
</dbReference>
<sequence length="1061" mass="115331">MQHSTYASKIQASLQQNNEISSFVTPSTVRMYQIVTGPNPNQLEPSEYGLVHNVGGHQCPQYSDSRTSMVLLPSVSHYEPELNAGRLSYSPSISSTHKLFGPSISSSMTKTSQREKDLSSNRVASRPHLRKPPPRHQKQRHYTILKSSPPLRQKNGRSGNRTQDLPHAKREQPFELLKARARDCPSAGAPHGRPPSPQIPARHSNDTKPEPNEPANKGLCCIMSGPAGSTLQLDYLSKCQGVALRCFALSARRPITAQANETTSLLPSRNTHPDTTAEETETMSSQAFWRVGAIFGATAVGLGAFGAHGLKNRISDPAKIASWSTAAHYQLVHSVAILIARSNPLAAGLFTAGATMFSGSIYALILNPDLKFLGPVTPIGGLALIAGWLALAFTKGRSPTQRNAIDSILVILPTDCSYLTYHSCLYPNHDFDGLTCLTRVPSLAGRPNMEGVAVSLPQPLRLRAAGVTRSALRDIEYRLRTIFFTGFILGMVAFLHRAYSVMTPVQMTTFEPGELAIHTQVTFSATKMTTFSHTISNSSKTIIMTNHQTSRPKTMRAVVWEGKPYEMAVKADIPLPRLEEPEDAIVRITTSAICGTDLHIYHGIMSSAEVPYPVGHEAMGIVEEVGDAVDNLQVGDRVVVFGLPEDGVIDTDNQIFPQLGGFGLGKDFGDLGGLQAEYVRVPFADSSLIKIPKKLSDKEWLFLSDIFPTAWEGLNWSGFQPGDSVAVFGGGPVGLLCAYSAIIRGASLVYVVDHIPQRLAKAASIGAVPINFTKGGASASEQILALRPGGVNRSVDCCGQECVNAELKPQQDYILREAIAVTSVGGGIGIPGVYWAQEKSVGAPNADKMKKNLSLPMSDFWIKALTMKSGIVQGQPTFAALVKLVESGQARPGFIATAEYDLDDAPKAYKRFDKKLEVKVLFRGAGKEGRDDYDWDEDVELKNQGGAGMRRNQIVSSQRSADFNLNVKFPSYLFADPETCPMTCCATSTSCIVAPAFESEVGFAPLTLVELRTWVPPQWDKNRFRDHLAVVIHGDKSLGLISIVFDDSTLHESILYFLQIL</sequence>
<keyword evidence="3 7" id="KW-0479">Metal-binding</keyword>
<dbReference type="InterPro" id="IPR036291">
    <property type="entry name" value="NAD(P)-bd_dom_sf"/>
</dbReference>
<dbReference type="InterPro" id="IPR006696">
    <property type="entry name" value="DUF423"/>
</dbReference>
<evidence type="ECO:0000256" key="1">
    <source>
        <dbReference type="ARBA" id="ARBA00001947"/>
    </source>
</evidence>
<dbReference type="KEGG" id="clup:CLUP02_09008"/>
<dbReference type="PANTHER" id="PTHR42813:SF3">
    <property type="entry name" value="GLUTATHIONE-INDEPENDENT FORMALDEHYDE DEHYDROGENASE"/>
    <property type="match status" value="1"/>
</dbReference>
<dbReference type="InterPro" id="IPR002328">
    <property type="entry name" value="ADH_Zn_CS"/>
</dbReference>
<evidence type="ECO:0000256" key="3">
    <source>
        <dbReference type="ARBA" id="ARBA00022723"/>
    </source>
</evidence>
<keyword evidence="9" id="KW-0472">Membrane</keyword>
<comment type="cofactor">
    <cofactor evidence="1 7">
        <name>Zn(2+)</name>
        <dbReference type="ChEBI" id="CHEBI:29105"/>
    </cofactor>
</comment>
<dbReference type="PROSITE" id="PS00059">
    <property type="entry name" value="ADH_ZINC"/>
    <property type="match status" value="1"/>
</dbReference>
<dbReference type="Gene3D" id="3.90.180.10">
    <property type="entry name" value="Medium-chain alcohol dehydrogenases, catalytic domain"/>
    <property type="match status" value="1"/>
</dbReference>
<dbReference type="GO" id="GO:0016491">
    <property type="term" value="F:oxidoreductase activity"/>
    <property type="evidence" value="ECO:0007669"/>
    <property type="project" value="UniProtKB-KW"/>
</dbReference>
<dbReference type="GeneID" id="73342999"/>
<protein>
    <submittedName>
        <fullName evidence="12">Alcohol dehydrogenase GroES-like domain-containing protein</fullName>
    </submittedName>
</protein>
<evidence type="ECO:0000259" key="11">
    <source>
        <dbReference type="Pfam" id="PF08240"/>
    </source>
</evidence>
<dbReference type="InterPro" id="IPR013149">
    <property type="entry name" value="ADH-like_C"/>
</dbReference>
<dbReference type="CDD" id="cd08282">
    <property type="entry name" value="PFDH_like"/>
    <property type="match status" value="1"/>
</dbReference>
<feature type="transmembrane region" description="Helical" evidence="9">
    <location>
        <begin position="372"/>
        <end position="393"/>
    </location>
</feature>
<keyword evidence="5" id="KW-0560">Oxidoreductase</keyword>
<organism evidence="12 13">
    <name type="scientific">Colletotrichum lupini</name>
    <dbReference type="NCBI Taxonomy" id="145971"/>
    <lineage>
        <taxon>Eukaryota</taxon>
        <taxon>Fungi</taxon>
        <taxon>Dikarya</taxon>
        <taxon>Ascomycota</taxon>
        <taxon>Pezizomycotina</taxon>
        <taxon>Sordariomycetes</taxon>
        <taxon>Hypocreomycetidae</taxon>
        <taxon>Glomerellales</taxon>
        <taxon>Glomerellaceae</taxon>
        <taxon>Colletotrichum</taxon>
        <taxon>Colletotrichum acutatum species complex</taxon>
    </lineage>
</organism>
<evidence type="ECO:0000256" key="5">
    <source>
        <dbReference type="ARBA" id="ARBA00023002"/>
    </source>
</evidence>
<dbReference type="InterPro" id="IPR013154">
    <property type="entry name" value="ADH-like_N"/>
</dbReference>
<dbReference type="SUPFAM" id="SSF51735">
    <property type="entry name" value="NAD(P)-binding Rossmann-fold domains"/>
    <property type="match status" value="1"/>
</dbReference>
<dbReference type="Pfam" id="PF00107">
    <property type="entry name" value="ADH_zinc_N"/>
    <property type="match status" value="1"/>
</dbReference>
<dbReference type="Pfam" id="PF08240">
    <property type="entry name" value="ADH_N"/>
    <property type="match status" value="1"/>
</dbReference>
<dbReference type="RefSeq" id="XP_049145133.1">
    <property type="nucleotide sequence ID" value="XM_049287989.1"/>
</dbReference>
<feature type="region of interest" description="Disordered" evidence="8">
    <location>
        <begin position="182"/>
        <end position="213"/>
    </location>
</feature>
<feature type="transmembrane region" description="Helical" evidence="9">
    <location>
        <begin position="345"/>
        <end position="366"/>
    </location>
</feature>
<feature type="compositionally biased region" description="Basic residues" evidence="8">
    <location>
        <begin position="125"/>
        <end position="143"/>
    </location>
</feature>
<feature type="transmembrane region" description="Helical" evidence="9">
    <location>
        <begin position="287"/>
        <end position="310"/>
    </location>
</feature>
<feature type="domain" description="Alcohol dehydrogenase-like C-terminal" evidence="10">
    <location>
        <begin position="732"/>
        <end position="807"/>
    </location>
</feature>
<accession>A0A9Q8WHF1</accession>
<evidence type="ECO:0000313" key="13">
    <source>
        <dbReference type="Proteomes" id="UP000830671"/>
    </source>
</evidence>
<dbReference type="GO" id="GO:0008270">
    <property type="term" value="F:zinc ion binding"/>
    <property type="evidence" value="ECO:0007669"/>
    <property type="project" value="InterPro"/>
</dbReference>
<keyword evidence="9" id="KW-1133">Transmembrane helix</keyword>